<evidence type="ECO:0000259" key="6">
    <source>
        <dbReference type="PROSITE" id="PS50076"/>
    </source>
</evidence>
<keyword evidence="9" id="KW-1185">Reference proteome</keyword>
<dbReference type="PANTHER" id="PTHR44029">
    <property type="entry name" value="DNAJ HOMOLOG SUBFAMILY C MEMBER 21"/>
    <property type="match status" value="1"/>
</dbReference>
<evidence type="ECO:0000256" key="2">
    <source>
        <dbReference type="ARBA" id="ARBA00022771"/>
    </source>
</evidence>
<proteinExistence type="predicted"/>
<dbReference type="Gene3D" id="1.10.287.110">
    <property type="entry name" value="DnaJ domain"/>
    <property type="match status" value="1"/>
</dbReference>
<dbReference type="Pfam" id="PF00226">
    <property type="entry name" value="DnaJ"/>
    <property type="match status" value="1"/>
</dbReference>
<feature type="domain" description="J" evidence="6">
    <location>
        <begin position="12"/>
        <end position="79"/>
    </location>
</feature>
<evidence type="ECO:0000256" key="4">
    <source>
        <dbReference type="PROSITE-ProRule" id="PRU00042"/>
    </source>
</evidence>
<dbReference type="GeneID" id="24566198"/>
<dbReference type="RefSeq" id="XP_012769843.1">
    <property type="nucleotide sequence ID" value="XM_012914389.1"/>
</dbReference>
<dbReference type="InterPro" id="IPR013087">
    <property type="entry name" value="Znf_C2H2_type"/>
</dbReference>
<dbReference type="Gene3D" id="3.30.160.60">
    <property type="entry name" value="Classic Zinc Finger"/>
    <property type="match status" value="1"/>
</dbReference>
<dbReference type="Proteomes" id="UP000033188">
    <property type="component" value="Chromosome 4"/>
</dbReference>
<dbReference type="PROSITE" id="PS00636">
    <property type="entry name" value="DNAJ_1"/>
    <property type="match status" value="1"/>
</dbReference>
<evidence type="ECO:0000256" key="1">
    <source>
        <dbReference type="ARBA" id="ARBA00022723"/>
    </source>
</evidence>
<accession>A0A061DC86</accession>
<dbReference type="InterPro" id="IPR001623">
    <property type="entry name" value="DnaJ_domain"/>
</dbReference>
<dbReference type="InterPro" id="IPR036236">
    <property type="entry name" value="Znf_C2H2_sf"/>
</dbReference>
<dbReference type="KEGG" id="bbig:BBBOND_0401490"/>
<sequence length="335" mass="41108">MDVVRELLNESCYYKLLDVEFDATYEEIRKKYRERALAFHPDKRPAEEKEECKNLFQKIQQAYECLSNDETRRWYDKNRHLILKSQRQHDTDDFDIWYYFGSCYSGYDESKRNNFFEVYRRCFSKIAELEMRELQYEPELELDEFPAFGTSQTDWKEVNKFYLFWQNFATIRSFMCNEMWQIEGRMHRRYFERKVKKEHSKLKKEFNESVRNLTNMVKNMDPRVIRFKQEQEELKAQMKLESIKLKEKLDEIKHVVKNEIINNMKQHIEEIEKQKEVLQQQDTCRVFASHYDNEQPQSEEQFFACQVCNKVFRSNNQLDNHLKSKQHLKNAKSKL</sequence>
<dbReference type="InterPro" id="IPR051964">
    <property type="entry name" value="Chaperone_stress_response"/>
</dbReference>
<dbReference type="InterPro" id="IPR036869">
    <property type="entry name" value="J_dom_sf"/>
</dbReference>
<evidence type="ECO:0000313" key="8">
    <source>
        <dbReference type="EMBL" id="CDR97657.1"/>
    </source>
</evidence>
<dbReference type="SUPFAM" id="SSF46565">
    <property type="entry name" value="Chaperone J-domain"/>
    <property type="match status" value="1"/>
</dbReference>
<dbReference type="GO" id="GO:0008270">
    <property type="term" value="F:zinc ion binding"/>
    <property type="evidence" value="ECO:0007669"/>
    <property type="project" value="UniProtKB-KW"/>
</dbReference>
<evidence type="ECO:0000313" key="9">
    <source>
        <dbReference type="Proteomes" id="UP000033188"/>
    </source>
</evidence>
<keyword evidence="5" id="KW-0175">Coiled coil</keyword>
<organism evidence="8 9">
    <name type="scientific">Babesia bigemina</name>
    <dbReference type="NCBI Taxonomy" id="5866"/>
    <lineage>
        <taxon>Eukaryota</taxon>
        <taxon>Sar</taxon>
        <taxon>Alveolata</taxon>
        <taxon>Apicomplexa</taxon>
        <taxon>Aconoidasida</taxon>
        <taxon>Piroplasmida</taxon>
        <taxon>Babesiidae</taxon>
        <taxon>Babesia</taxon>
    </lineage>
</organism>
<feature type="coiled-coil region" evidence="5">
    <location>
        <begin position="228"/>
        <end position="281"/>
    </location>
</feature>
<dbReference type="Pfam" id="PF12171">
    <property type="entry name" value="zf-C2H2_jaz"/>
    <property type="match status" value="1"/>
</dbReference>
<dbReference type="SMART" id="SM00271">
    <property type="entry name" value="DnaJ"/>
    <property type="match status" value="1"/>
</dbReference>
<evidence type="ECO:0000256" key="3">
    <source>
        <dbReference type="ARBA" id="ARBA00022833"/>
    </source>
</evidence>
<protein>
    <submittedName>
        <fullName evidence="8">DnaJ domain containing protein, putative</fullName>
    </submittedName>
</protein>
<dbReference type="GO" id="GO:0005737">
    <property type="term" value="C:cytoplasm"/>
    <property type="evidence" value="ECO:0007669"/>
    <property type="project" value="TreeGrafter"/>
</dbReference>
<keyword evidence="3" id="KW-0862">Zinc</keyword>
<dbReference type="InterPro" id="IPR054076">
    <property type="entry name" value="ZUO1-like_ZHD"/>
</dbReference>
<dbReference type="AlphaFoldDB" id="A0A061DC86"/>
<dbReference type="SMART" id="SM00355">
    <property type="entry name" value="ZnF_C2H2"/>
    <property type="match status" value="1"/>
</dbReference>
<keyword evidence="2 4" id="KW-0863">Zinc-finger</keyword>
<dbReference type="PANTHER" id="PTHR44029:SF1">
    <property type="entry name" value="DNAJ HOMOLOG SUBFAMILY C MEMBER 21"/>
    <property type="match status" value="1"/>
</dbReference>
<dbReference type="EMBL" id="LK391710">
    <property type="protein sequence ID" value="CDR97657.1"/>
    <property type="molecule type" value="Genomic_DNA"/>
</dbReference>
<reference evidence="9" key="1">
    <citation type="journal article" date="2014" name="Nucleic Acids Res.">
        <title>The evolutionary dynamics of variant antigen genes in Babesia reveal a history of genomic innovation underlying host-parasite interaction.</title>
        <authorList>
            <person name="Jackson A.P."/>
            <person name="Otto T.D."/>
            <person name="Darby A."/>
            <person name="Ramaprasad A."/>
            <person name="Xia D."/>
            <person name="Echaide I.E."/>
            <person name="Farber M."/>
            <person name="Gahlot S."/>
            <person name="Gamble J."/>
            <person name="Gupta D."/>
            <person name="Gupta Y."/>
            <person name="Jackson L."/>
            <person name="Malandrin L."/>
            <person name="Malas T.B."/>
            <person name="Moussa E."/>
            <person name="Nair M."/>
            <person name="Reid A.J."/>
            <person name="Sanders M."/>
            <person name="Sharma J."/>
            <person name="Tracey A."/>
            <person name="Quail M.A."/>
            <person name="Weir W."/>
            <person name="Wastling J.M."/>
            <person name="Hall N."/>
            <person name="Willadsen P."/>
            <person name="Lingelbach K."/>
            <person name="Shiels B."/>
            <person name="Tait A."/>
            <person name="Berriman M."/>
            <person name="Allred D.R."/>
            <person name="Pain A."/>
        </authorList>
    </citation>
    <scope>NUCLEOTIDE SEQUENCE [LARGE SCALE GENOMIC DNA]</scope>
    <source>
        <strain evidence="9">Bond</strain>
    </source>
</reference>
<dbReference type="VEuPathDB" id="PiroplasmaDB:BBBOND_0401490"/>
<evidence type="ECO:0000259" key="7">
    <source>
        <dbReference type="PROSITE" id="PS50157"/>
    </source>
</evidence>
<dbReference type="InterPro" id="IPR018253">
    <property type="entry name" value="DnaJ_domain_CS"/>
</dbReference>
<dbReference type="PRINTS" id="PR00625">
    <property type="entry name" value="JDOMAIN"/>
</dbReference>
<dbReference type="SUPFAM" id="SSF57667">
    <property type="entry name" value="beta-beta-alpha zinc fingers"/>
    <property type="match status" value="1"/>
</dbReference>
<gene>
    <name evidence="8" type="ORF">BBBOND_0401490</name>
</gene>
<dbReference type="InterPro" id="IPR022755">
    <property type="entry name" value="Znf_C2H2_jaz"/>
</dbReference>
<keyword evidence="1" id="KW-0479">Metal-binding</keyword>
<dbReference type="PROSITE" id="PS00028">
    <property type="entry name" value="ZINC_FINGER_C2H2_1"/>
    <property type="match status" value="1"/>
</dbReference>
<feature type="domain" description="C2H2-type" evidence="7">
    <location>
        <begin position="303"/>
        <end position="332"/>
    </location>
</feature>
<dbReference type="OMA" id="DSTGEWN"/>
<dbReference type="CDD" id="cd06257">
    <property type="entry name" value="DnaJ"/>
    <property type="match status" value="1"/>
</dbReference>
<dbReference type="OrthoDB" id="5894at2759"/>
<dbReference type="STRING" id="5866.A0A061DC86"/>
<evidence type="ECO:0000256" key="5">
    <source>
        <dbReference type="SAM" id="Coils"/>
    </source>
</evidence>
<dbReference type="PROSITE" id="PS50157">
    <property type="entry name" value="ZINC_FINGER_C2H2_2"/>
    <property type="match status" value="1"/>
</dbReference>
<dbReference type="PROSITE" id="PS50076">
    <property type="entry name" value="DNAJ_2"/>
    <property type="match status" value="1"/>
</dbReference>
<dbReference type="Pfam" id="PF21884">
    <property type="entry name" value="ZUO1-like_ZHD"/>
    <property type="match status" value="1"/>
</dbReference>
<name>A0A061DC86_BABBI</name>